<feature type="transmembrane region" description="Helical" evidence="2">
    <location>
        <begin position="94"/>
        <end position="116"/>
    </location>
</feature>
<keyword evidence="2" id="KW-0812">Transmembrane</keyword>
<feature type="compositionally biased region" description="Basic and acidic residues" evidence="1">
    <location>
        <begin position="290"/>
        <end position="313"/>
    </location>
</feature>
<name>A0A9K3PZZ6_9STRA</name>
<gene>
    <name evidence="3" type="ORF">IV203_028683</name>
</gene>
<evidence type="ECO:0000313" key="4">
    <source>
        <dbReference type="Proteomes" id="UP000693970"/>
    </source>
</evidence>
<proteinExistence type="predicted"/>
<evidence type="ECO:0008006" key="5">
    <source>
        <dbReference type="Google" id="ProtNLM"/>
    </source>
</evidence>
<feature type="transmembrane region" description="Helical" evidence="2">
    <location>
        <begin position="166"/>
        <end position="185"/>
    </location>
</feature>
<feature type="transmembrane region" description="Helical" evidence="2">
    <location>
        <begin position="12"/>
        <end position="39"/>
    </location>
</feature>
<reference evidence="3" key="2">
    <citation type="submission" date="2021-04" db="EMBL/GenBank/DDBJ databases">
        <authorList>
            <person name="Podell S."/>
        </authorList>
    </citation>
    <scope>NUCLEOTIDE SEQUENCE</scope>
    <source>
        <strain evidence="3">Hildebrandi</strain>
    </source>
</reference>
<accession>A0A9K3PZZ6</accession>
<dbReference type="Proteomes" id="UP000693970">
    <property type="component" value="Unassembled WGS sequence"/>
</dbReference>
<dbReference type="EMBL" id="JAGRRH010000007">
    <property type="protein sequence ID" value="KAG7366013.1"/>
    <property type="molecule type" value="Genomic_DNA"/>
</dbReference>
<keyword evidence="2" id="KW-0472">Membrane</keyword>
<dbReference type="AlphaFoldDB" id="A0A9K3PZZ6"/>
<feature type="compositionally biased region" description="Basic residues" evidence="1">
    <location>
        <begin position="274"/>
        <end position="289"/>
    </location>
</feature>
<feature type="region of interest" description="Disordered" evidence="1">
    <location>
        <begin position="241"/>
        <end position="339"/>
    </location>
</feature>
<evidence type="ECO:0000256" key="1">
    <source>
        <dbReference type="SAM" id="MobiDB-lite"/>
    </source>
</evidence>
<comment type="caution">
    <text evidence="3">The sequence shown here is derived from an EMBL/GenBank/DDBJ whole genome shotgun (WGS) entry which is preliminary data.</text>
</comment>
<keyword evidence="4" id="KW-1185">Reference proteome</keyword>
<evidence type="ECO:0000256" key="2">
    <source>
        <dbReference type="SAM" id="Phobius"/>
    </source>
</evidence>
<keyword evidence="2" id="KW-1133">Transmembrane helix</keyword>
<feature type="region of interest" description="Disordered" evidence="1">
    <location>
        <begin position="383"/>
        <end position="435"/>
    </location>
</feature>
<protein>
    <recommendedName>
        <fullName evidence="5">Transmembrane protein</fullName>
    </recommendedName>
</protein>
<dbReference type="OrthoDB" id="10585958at2759"/>
<sequence length="549" mass="59986">MACFESLLARRVLLWYILLVSFVIFPFTLTLTLGCKFLIVGIDESNREEHQAFGVFNAAVYDLESPGKNFLGCVDYSQFWHEQTNDIAFRGAKFAGGFLLAFTTLATIINLCLQCFSKHGKSWLWGAMRLSYLVSLLSQGAMYSAFASDICTEVDGQDSQCWLGKNGVAGVFNFFFLFGMVVATFHSFPPRNPVFQCWTGDLDSGSSVDICSDDEDVESAVDVASRHDGSVSLFAPSKATSRPSVMSKAGSRISATSKKSKNSSVSIVGSQKSSKSKRSFSSKKSKVSSKSRDLKIDQTIKENTTKEEDKMSVAEEGDAPVVAEKSENKAKDSQLPTGSFRASIAKRLWGGSKSKNMEESPPDIDEGSFKPVAERVSKLETGLQHDREARAQTVQPPTTSAVVTRAVQERARAGGAEETDSSVIKSKEYPTDLEDSESIQFLKDLSAVTKLGKGGIRVKTTEKGHTVEIVDEYPAKAGEGLNAPYNNDGTDVVKVRTEYYEQGSRTTKEVTHHDGSRTIVTTINSMPSNKIQDDDSISTNLATEKKTKS</sequence>
<feature type="region of interest" description="Disordered" evidence="1">
    <location>
        <begin position="351"/>
        <end position="371"/>
    </location>
</feature>
<feature type="region of interest" description="Disordered" evidence="1">
    <location>
        <begin position="525"/>
        <end position="549"/>
    </location>
</feature>
<feature type="compositionally biased region" description="Low complexity" evidence="1">
    <location>
        <begin position="254"/>
        <end position="273"/>
    </location>
</feature>
<feature type="compositionally biased region" description="Polar residues" evidence="1">
    <location>
        <begin position="392"/>
        <end position="402"/>
    </location>
</feature>
<evidence type="ECO:0000313" key="3">
    <source>
        <dbReference type="EMBL" id="KAG7366013.1"/>
    </source>
</evidence>
<organism evidence="3 4">
    <name type="scientific">Nitzschia inconspicua</name>
    <dbReference type="NCBI Taxonomy" id="303405"/>
    <lineage>
        <taxon>Eukaryota</taxon>
        <taxon>Sar</taxon>
        <taxon>Stramenopiles</taxon>
        <taxon>Ochrophyta</taxon>
        <taxon>Bacillariophyta</taxon>
        <taxon>Bacillariophyceae</taxon>
        <taxon>Bacillariophycidae</taxon>
        <taxon>Bacillariales</taxon>
        <taxon>Bacillariaceae</taxon>
        <taxon>Nitzschia</taxon>
    </lineage>
</organism>
<reference evidence="3" key="1">
    <citation type="journal article" date="2021" name="Sci. Rep.">
        <title>Diploid genomic architecture of Nitzschia inconspicua, an elite biomass production diatom.</title>
        <authorList>
            <person name="Oliver A."/>
            <person name="Podell S."/>
            <person name="Pinowska A."/>
            <person name="Traller J.C."/>
            <person name="Smith S.R."/>
            <person name="McClure R."/>
            <person name="Beliaev A."/>
            <person name="Bohutskyi P."/>
            <person name="Hill E.A."/>
            <person name="Rabines A."/>
            <person name="Zheng H."/>
            <person name="Allen L.Z."/>
            <person name="Kuo A."/>
            <person name="Grigoriev I.V."/>
            <person name="Allen A.E."/>
            <person name="Hazlebeck D."/>
            <person name="Allen E.E."/>
        </authorList>
    </citation>
    <scope>NUCLEOTIDE SEQUENCE</scope>
    <source>
        <strain evidence="3">Hildebrandi</strain>
    </source>
</reference>